<comment type="caution">
    <text evidence="3">The sequence shown here is derived from an EMBL/GenBank/DDBJ whole genome shotgun (WGS) entry which is preliminary data.</text>
</comment>
<organism evidence="3 4">
    <name type="scientific">Pseudoxanthomonas dokdonensis</name>
    <dbReference type="NCBI Taxonomy" id="344882"/>
    <lineage>
        <taxon>Bacteria</taxon>
        <taxon>Pseudomonadati</taxon>
        <taxon>Pseudomonadota</taxon>
        <taxon>Gammaproteobacteria</taxon>
        <taxon>Lysobacterales</taxon>
        <taxon>Lysobacteraceae</taxon>
        <taxon>Pseudoxanthomonas</taxon>
    </lineage>
</organism>
<evidence type="ECO:0000313" key="3">
    <source>
        <dbReference type="EMBL" id="KRG68365.1"/>
    </source>
</evidence>
<gene>
    <name evidence="3" type="ORF">ABB29_13690</name>
</gene>
<evidence type="ECO:0000256" key="1">
    <source>
        <dbReference type="SAM" id="SignalP"/>
    </source>
</evidence>
<feature type="domain" description="DSP-PTPase phosphatase fused to NAD+ Kinase" evidence="2">
    <location>
        <begin position="39"/>
        <end position="131"/>
    </location>
</feature>
<keyword evidence="4" id="KW-1185">Reference proteome</keyword>
<protein>
    <recommendedName>
        <fullName evidence="2">DSP-PTPase phosphatase fused to NAD+ Kinase domain-containing protein</fullName>
    </recommendedName>
</protein>
<dbReference type="Gene3D" id="3.90.190.10">
    <property type="entry name" value="Protein tyrosine phosphatase superfamily"/>
    <property type="match status" value="1"/>
</dbReference>
<evidence type="ECO:0000313" key="4">
    <source>
        <dbReference type="Proteomes" id="UP000052052"/>
    </source>
</evidence>
<name>A0A0R0CEZ1_9GAMM</name>
<dbReference type="Pfam" id="PF22741">
    <property type="entry name" value="PTP-NADK"/>
    <property type="match status" value="1"/>
</dbReference>
<dbReference type="InterPro" id="IPR055214">
    <property type="entry name" value="PTP-NADK"/>
</dbReference>
<dbReference type="RefSeq" id="WP_057659996.1">
    <property type="nucleotide sequence ID" value="NZ_LDJL01000015.1"/>
</dbReference>
<dbReference type="EMBL" id="LDJL01000015">
    <property type="protein sequence ID" value="KRG68365.1"/>
    <property type="molecule type" value="Genomic_DNA"/>
</dbReference>
<sequence length="172" mass="18132">MSHTDQTRIRLRPWWLLLCLLAASANLPASQPTLLQPGLYTGGQPSAAQLRDLAGKGVATVIDLRAPEEERGIDEASIVPALGMQYVSLPIGSAEDINNGNARALQRLLDDSQGPILLHCASGNRVGALLALIAAEKPGEDAESALRRGKAAGLGSLEPIVRQRLGLPPIQP</sequence>
<dbReference type="PATRIC" id="fig|344882.3.peg.1120"/>
<dbReference type="SUPFAM" id="SSF52799">
    <property type="entry name" value="(Phosphotyrosine protein) phosphatases II"/>
    <property type="match status" value="1"/>
</dbReference>
<dbReference type="AlphaFoldDB" id="A0A0R0CEZ1"/>
<dbReference type="Proteomes" id="UP000052052">
    <property type="component" value="Unassembled WGS sequence"/>
</dbReference>
<evidence type="ECO:0000259" key="2">
    <source>
        <dbReference type="Pfam" id="PF22741"/>
    </source>
</evidence>
<reference evidence="3 4" key="1">
    <citation type="submission" date="2015-05" db="EMBL/GenBank/DDBJ databases">
        <title>Genome sequencing and analysis of members of genus Stenotrophomonas.</title>
        <authorList>
            <person name="Patil P.P."/>
            <person name="Midha S."/>
            <person name="Patil P.B."/>
        </authorList>
    </citation>
    <scope>NUCLEOTIDE SEQUENCE [LARGE SCALE GENOMIC DNA]</scope>
    <source>
        <strain evidence="3 4">DSM 21858</strain>
    </source>
</reference>
<proteinExistence type="predicted"/>
<feature type="signal peptide" evidence="1">
    <location>
        <begin position="1"/>
        <end position="29"/>
    </location>
</feature>
<keyword evidence="1" id="KW-0732">Signal</keyword>
<feature type="chain" id="PRO_5006393985" description="DSP-PTPase phosphatase fused to NAD+ Kinase domain-containing protein" evidence="1">
    <location>
        <begin position="30"/>
        <end position="172"/>
    </location>
</feature>
<accession>A0A0R0CEZ1</accession>
<dbReference type="InterPro" id="IPR029021">
    <property type="entry name" value="Prot-tyrosine_phosphatase-like"/>
</dbReference>
<dbReference type="STRING" id="344882.ABB29_13690"/>
<dbReference type="OrthoDB" id="270335at2"/>